<evidence type="ECO:0000256" key="1">
    <source>
        <dbReference type="ARBA" id="ARBA00022723"/>
    </source>
</evidence>
<dbReference type="SUPFAM" id="SSF56496">
    <property type="entry name" value="Fibrinogen C-terminal domain-like"/>
    <property type="match status" value="1"/>
</dbReference>
<protein>
    <recommendedName>
        <fullName evidence="9">Fibrinogen C-terminal domain-containing protein</fullName>
    </recommendedName>
</protein>
<dbReference type="InterPro" id="IPR013783">
    <property type="entry name" value="Ig-like_fold"/>
</dbReference>
<evidence type="ECO:0000256" key="6">
    <source>
        <dbReference type="SAM" id="SignalP"/>
    </source>
</evidence>
<dbReference type="PANTHER" id="PTHR16146:SF46">
    <property type="entry name" value="INTELECTIN-1A-RELATED"/>
    <property type="match status" value="1"/>
</dbReference>
<feature type="chain" id="PRO_5037846991" description="Fibrinogen C-terminal domain-containing protein" evidence="6">
    <location>
        <begin position="40"/>
        <end position="1440"/>
    </location>
</feature>
<dbReference type="GO" id="GO:0070492">
    <property type="term" value="F:oligosaccharide binding"/>
    <property type="evidence" value="ECO:0007669"/>
    <property type="project" value="TreeGrafter"/>
</dbReference>
<dbReference type="NCBIfam" id="NF040941">
    <property type="entry name" value="GGGWT_bact"/>
    <property type="match status" value="1"/>
</dbReference>
<dbReference type="PANTHER" id="PTHR16146">
    <property type="entry name" value="INTELECTIN"/>
    <property type="match status" value="1"/>
</dbReference>
<keyword evidence="3" id="KW-0106">Calcium</keyword>
<keyword evidence="4" id="KW-1015">Disulfide bond</keyword>
<dbReference type="GO" id="GO:0046872">
    <property type="term" value="F:metal ion binding"/>
    <property type="evidence" value="ECO:0007669"/>
    <property type="project" value="UniProtKB-KW"/>
</dbReference>
<feature type="compositionally biased region" description="Low complexity" evidence="5">
    <location>
        <begin position="1242"/>
        <end position="1251"/>
    </location>
</feature>
<comment type="caution">
    <text evidence="7">The sequence shown here is derived from an EMBL/GenBank/DDBJ whole genome shotgun (WGS) entry which is preliminary data.</text>
</comment>
<dbReference type="EMBL" id="DYUE01000305">
    <property type="protein sequence ID" value="HJG92614.1"/>
    <property type="molecule type" value="Genomic_DNA"/>
</dbReference>
<keyword evidence="1" id="KW-0479">Metal-binding</keyword>
<dbReference type="InterPro" id="IPR036056">
    <property type="entry name" value="Fibrinogen-like_C"/>
</dbReference>
<keyword evidence="2" id="KW-0430">Lectin</keyword>
<dbReference type="InterPro" id="IPR008979">
    <property type="entry name" value="Galactose-bd-like_sf"/>
</dbReference>
<evidence type="ECO:0000256" key="3">
    <source>
        <dbReference type="ARBA" id="ARBA00022837"/>
    </source>
</evidence>
<feature type="compositionally biased region" description="Low complexity" evidence="5">
    <location>
        <begin position="1207"/>
        <end position="1221"/>
    </location>
</feature>
<proteinExistence type="predicted"/>
<feature type="compositionally biased region" description="Acidic residues" evidence="5">
    <location>
        <begin position="1222"/>
        <end position="1241"/>
    </location>
</feature>
<dbReference type="InterPro" id="IPR011044">
    <property type="entry name" value="Quino_amine_DH_bsu"/>
</dbReference>
<dbReference type="GO" id="GO:0005975">
    <property type="term" value="P:carbohydrate metabolic process"/>
    <property type="evidence" value="ECO:0007669"/>
    <property type="project" value="UniProtKB-ARBA"/>
</dbReference>
<feature type="compositionally biased region" description="Acidic residues" evidence="5">
    <location>
        <begin position="1261"/>
        <end position="1277"/>
    </location>
</feature>
<feature type="region of interest" description="Disordered" evidence="5">
    <location>
        <begin position="972"/>
        <end position="1007"/>
    </location>
</feature>
<reference evidence="7" key="2">
    <citation type="submission" date="2021-09" db="EMBL/GenBank/DDBJ databases">
        <authorList>
            <person name="Gilroy R."/>
        </authorList>
    </citation>
    <scope>NUCLEOTIDE SEQUENCE</scope>
    <source>
        <strain evidence="7">ChiGjej5B5-22894</strain>
    </source>
</reference>
<dbReference type="InterPro" id="IPR014716">
    <property type="entry name" value="Fibrinogen_a/b/g_C_1"/>
</dbReference>
<organism evidence="7 8">
    <name type="scientific">Brachybacterium massiliense</name>
    <dbReference type="NCBI Taxonomy" id="1755098"/>
    <lineage>
        <taxon>Bacteria</taxon>
        <taxon>Bacillati</taxon>
        <taxon>Actinomycetota</taxon>
        <taxon>Actinomycetes</taxon>
        <taxon>Micrococcales</taxon>
        <taxon>Dermabacteraceae</taxon>
        <taxon>Brachybacterium</taxon>
    </lineage>
</organism>
<sequence>MPTTAPAPAPRPSPMSLAGRSLLGLLVALVTMVPLAAVAAPGTDALDAEDSPPRPAAMVPASLGSAATSDASPDGLSEGTAAASCWEIKQRDPSSADGVYWLVTPELGAPQQFYCDQSTEGGGWVLIGRGREHWTQSNEGRLSPSDITQNPTGVSAFSPAQLPVDTVNGLLDGGAVDELTEGVRLRRALSTDGTSWQEVRFRYSTPRDDWSWQFAGLQGVATWQMDSLSGGGGNTGSFGSGSAYQRVDTTVGSSQGWSRGFSYGSSARGSSSSSSYVWASSSTSGYPRPFTQVFLRPRLMSQDVFTSIPDGGLPESTQVATAQSYPLPTPWGVSGLGAAGGGELNTEVSDFAESNGVMYVGGNFRYVQRDANGTGRVEQSYLAAFDVATGEWIPSFRPSLDNQVKAIAVLPDGRIAVGGSFSTASGQPSAAFAVLDPVTGAADPSVTTRIINYTGGVPPQIRSMDLQGDHLYLGGRFTHLTGGGVTSEVYRRNIGRLDVATLAPGAGWDPMLDGTVVSIDASEHGDQIYAAGYFGLSQWTHETPRAGAFTAQDATVIPWEVDFSNTAGGRLGYQQAVAEVGDRVWLGGSEHMLFSYDRSTMQELSTNITQNGGDFQAVAPYGEDGVAAGCHCSENVYEDARKWPGITGFTRVEHIDQVGIWRASDGAYAPEHSPQVSLRSGYGAWAIQEASDGSLWVGGDYTYARGQDTRNQWTGAFVRFAPTDATAPAVPQDLTASRSEGTVQLSWKGVDDATYEVLREDRVVATTASVSHSLPALDEPGRYFVRAVDAAGNRSATTPVAVPEAVDPGTLPTTAIPAGGEWTYRYETAAPASEWAGTDFDDSDWADGTAPLGWGHGDLGTELSVEGTKPLTAYFRRSFTVEDASQVAALELTTRADDGIVVYVNGTEVARQNMPDGTIGHGTYATAAPTAAVALANPVNITVPGNLLVTGENVITAEVHLNYRSTPTISYDLGATLIPGDQPAPEPDPDPEPEPDPESGSPVLLPAGSDWEYRYRSEAPDGDWNASEFDDSSWDTGAAPLGWGHGDLGTELTIEGTTPLTAYFRRSVTIEDATQISALELTTRADDGVVVYVNGTEVARKNMPSGTIGHGTYATAAPSSATALADPVNVTVPGTLLVTGENVITAEVHLNYRSTPSASFELTAEAVSDTPQLRAEPAPEILAARPPSGRAEGASSEEPAEEPAEPEAPADSGDAAGAEDTTGAEEPAETDADEADAEEADATAAACEATAVPPQEHTAPVEDDPAEDGEGAVDPDEVIAPGSEWSLDCGTFLDESPEGSTDWTGTGFDDDAWSVGAAPLGWGGDEHLLGTVLSLDGGVPPSARFRRTLELDDLEGVRTLQLTLPAEAELRVHVNGVEVGLPEDADPSADPDAAPTRTVAVPAEALVEGRNSIAVEVLPSEDAPESFSFDARGVLERDTA</sequence>
<dbReference type="SUPFAM" id="SSF50969">
    <property type="entry name" value="YVTN repeat-like/Quinoprotein amine dehydrogenase"/>
    <property type="match status" value="1"/>
</dbReference>
<evidence type="ECO:0000256" key="5">
    <source>
        <dbReference type="SAM" id="MobiDB-lite"/>
    </source>
</evidence>
<dbReference type="SUPFAM" id="SSF49785">
    <property type="entry name" value="Galactose-binding domain-like"/>
    <property type="match status" value="1"/>
</dbReference>
<dbReference type="Gene3D" id="2.60.120.260">
    <property type="entry name" value="Galactose-binding domain-like"/>
    <property type="match status" value="3"/>
</dbReference>
<dbReference type="Gene3D" id="3.90.215.10">
    <property type="entry name" value="Gamma Fibrinogen, chain A, domain 1"/>
    <property type="match status" value="1"/>
</dbReference>
<feature type="compositionally biased region" description="Acidic residues" evidence="5">
    <location>
        <begin position="987"/>
        <end position="997"/>
    </location>
</feature>
<evidence type="ECO:0000313" key="7">
    <source>
        <dbReference type="EMBL" id="HJG92614.1"/>
    </source>
</evidence>
<feature type="region of interest" description="Disordered" evidence="5">
    <location>
        <begin position="45"/>
        <end position="78"/>
    </location>
</feature>
<evidence type="ECO:0008006" key="9">
    <source>
        <dbReference type="Google" id="ProtNLM"/>
    </source>
</evidence>
<keyword evidence="6" id="KW-0732">Signal</keyword>
<name>A0A921MYG4_9MICO</name>
<feature type="region of interest" description="Disordered" evidence="5">
    <location>
        <begin position="1169"/>
        <end position="1305"/>
    </location>
</feature>
<feature type="signal peptide" evidence="6">
    <location>
        <begin position="1"/>
        <end position="39"/>
    </location>
</feature>
<dbReference type="Proteomes" id="UP000742460">
    <property type="component" value="Unassembled WGS sequence"/>
</dbReference>
<gene>
    <name evidence="7" type="ORF">K8V81_12920</name>
</gene>
<dbReference type="GO" id="GO:0005615">
    <property type="term" value="C:extracellular space"/>
    <property type="evidence" value="ECO:0007669"/>
    <property type="project" value="TreeGrafter"/>
</dbReference>
<accession>A0A921MYG4</accession>
<dbReference type="Gene3D" id="2.60.40.10">
    <property type="entry name" value="Immunoglobulins"/>
    <property type="match status" value="1"/>
</dbReference>
<evidence type="ECO:0000256" key="2">
    <source>
        <dbReference type="ARBA" id="ARBA00022734"/>
    </source>
</evidence>
<reference evidence="7" key="1">
    <citation type="journal article" date="2021" name="PeerJ">
        <title>Extensive microbial diversity within the chicken gut microbiome revealed by metagenomics and culture.</title>
        <authorList>
            <person name="Gilroy R."/>
            <person name="Ravi A."/>
            <person name="Getino M."/>
            <person name="Pursley I."/>
            <person name="Horton D.L."/>
            <person name="Alikhan N.F."/>
            <person name="Baker D."/>
            <person name="Gharbi K."/>
            <person name="Hall N."/>
            <person name="Watson M."/>
            <person name="Adriaenssens E.M."/>
            <person name="Foster-Nyarko E."/>
            <person name="Jarju S."/>
            <person name="Secka A."/>
            <person name="Antonio M."/>
            <person name="Oren A."/>
            <person name="Chaudhuri R.R."/>
            <person name="La Ragione R."/>
            <person name="Hildebrand F."/>
            <person name="Pallen M.J."/>
        </authorList>
    </citation>
    <scope>NUCLEOTIDE SEQUENCE</scope>
    <source>
        <strain evidence="7">ChiGjej5B5-22894</strain>
    </source>
</reference>
<evidence type="ECO:0000313" key="8">
    <source>
        <dbReference type="Proteomes" id="UP000742460"/>
    </source>
</evidence>
<evidence type="ECO:0000256" key="4">
    <source>
        <dbReference type="ARBA" id="ARBA00023157"/>
    </source>
</evidence>